<comment type="caution">
    <text evidence="1">The sequence shown here is derived from an EMBL/GenBank/DDBJ whole genome shotgun (WGS) entry which is preliminary data.</text>
</comment>
<organism evidence="1 2">
    <name type="scientific">Rhynchophorus ferrugineus</name>
    <name type="common">Red palm weevil</name>
    <name type="synonym">Curculio ferrugineus</name>
    <dbReference type="NCBI Taxonomy" id="354439"/>
    <lineage>
        <taxon>Eukaryota</taxon>
        <taxon>Metazoa</taxon>
        <taxon>Ecdysozoa</taxon>
        <taxon>Arthropoda</taxon>
        <taxon>Hexapoda</taxon>
        <taxon>Insecta</taxon>
        <taxon>Pterygota</taxon>
        <taxon>Neoptera</taxon>
        <taxon>Endopterygota</taxon>
        <taxon>Coleoptera</taxon>
        <taxon>Polyphaga</taxon>
        <taxon>Cucujiformia</taxon>
        <taxon>Curculionidae</taxon>
        <taxon>Dryophthorinae</taxon>
        <taxon>Rhynchophorus</taxon>
    </lineage>
</organism>
<gene>
    <name evidence="1" type="ORF">GWI33_000139</name>
</gene>
<dbReference type="EMBL" id="JAACXV010000001">
    <property type="protein sequence ID" value="KAF7288086.1"/>
    <property type="molecule type" value="Genomic_DNA"/>
</dbReference>
<keyword evidence="2" id="KW-1185">Reference proteome</keyword>
<sequence length="100" mass="11418">MDAERVLQVRSCDAFNSVENRRITSLPVEKFLQFRTAQVSLYRSTKSIRTSWFYGNLVHLRPGVTPARERSDSLAEGPYIAARQCQLPLPPVWDVLHDGT</sequence>
<name>A0A834MM11_RHYFE</name>
<evidence type="ECO:0000313" key="2">
    <source>
        <dbReference type="Proteomes" id="UP000625711"/>
    </source>
</evidence>
<dbReference type="Proteomes" id="UP000625711">
    <property type="component" value="Unassembled WGS sequence"/>
</dbReference>
<proteinExistence type="predicted"/>
<evidence type="ECO:0000313" key="1">
    <source>
        <dbReference type="EMBL" id="KAF7288086.1"/>
    </source>
</evidence>
<protein>
    <submittedName>
        <fullName evidence="1">Uncharacterized protein</fullName>
    </submittedName>
</protein>
<accession>A0A834MM11</accession>
<reference evidence="1" key="1">
    <citation type="submission" date="2020-08" db="EMBL/GenBank/DDBJ databases">
        <title>Genome sequencing and assembly of the red palm weevil Rhynchophorus ferrugineus.</title>
        <authorList>
            <person name="Dias G.B."/>
            <person name="Bergman C.M."/>
            <person name="Manee M."/>
        </authorList>
    </citation>
    <scope>NUCLEOTIDE SEQUENCE</scope>
    <source>
        <strain evidence="1">AA-2017</strain>
        <tissue evidence="1">Whole larva</tissue>
    </source>
</reference>
<dbReference type="AlphaFoldDB" id="A0A834MM11"/>